<reference evidence="1 2" key="1">
    <citation type="submission" date="2017-11" db="EMBL/GenBank/DDBJ databases">
        <title>Evolution of Phototrophy in the Chloroflexi Phylum Driven by Horizontal Gene Transfer.</title>
        <authorList>
            <person name="Ward L.M."/>
            <person name="Hemp J."/>
            <person name="Shih P.M."/>
            <person name="Mcglynn S.E."/>
            <person name="Fischer W."/>
        </authorList>
    </citation>
    <scope>NUCLEOTIDE SEQUENCE [LARGE SCALE GENOMIC DNA]</scope>
    <source>
        <strain evidence="1">JP3_7</strain>
    </source>
</reference>
<name>A0A2M8Q7F0_9CHLR</name>
<organism evidence="1 2">
    <name type="scientific">Candidatus Thermofonsia Clade 3 bacterium</name>
    <dbReference type="NCBI Taxonomy" id="2364212"/>
    <lineage>
        <taxon>Bacteria</taxon>
        <taxon>Bacillati</taxon>
        <taxon>Chloroflexota</taxon>
        <taxon>Candidatus Thermofontia</taxon>
        <taxon>Candidatus Thermofonsia Clade 3</taxon>
    </lineage>
</organism>
<sequence length="150" mass="17554">APWFTDAESYAQTVIAGARDAFDRAFNRWRALFTSAERQKQLAQATLDNYAITDKREREDAKRRLRQALDQIDLLLHGRESFSSDFYTYRYLATEGFLPGYNFPRLPLMAYIPGRLDVRSSNTFLQRPRFLALSEFGPRSLVYHEGRAYR</sequence>
<evidence type="ECO:0000313" key="2">
    <source>
        <dbReference type="Proteomes" id="UP000230790"/>
    </source>
</evidence>
<dbReference type="EMBL" id="PGTN01000838">
    <property type="protein sequence ID" value="PJF45704.1"/>
    <property type="molecule type" value="Genomic_DNA"/>
</dbReference>
<feature type="non-terminal residue" evidence="1">
    <location>
        <position position="150"/>
    </location>
</feature>
<dbReference type="AlphaFoldDB" id="A0A2M8Q7F0"/>
<feature type="non-terminal residue" evidence="1">
    <location>
        <position position="1"/>
    </location>
</feature>
<comment type="caution">
    <text evidence="1">The sequence shown here is derived from an EMBL/GenBank/DDBJ whole genome shotgun (WGS) entry which is preliminary data.</text>
</comment>
<protein>
    <submittedName>
        <fullName evidence="1">Uncharacterized protein</fullName>
    </submittedName>
</protein>
<dbReference type="Proteomes" id="UP000230790">
    <property type="component" value="Unassembled WGS sequence"/>
</dbReference>
<evidence type="ECO:0000313" key="1">
    <source>
        <dbReference type="EMBL" id="PJF45704.1"/>
    </source>
</evidence>
<proteinExistence type="predicted"/>
<accession>A0A2M8Q7F0</accession>
<gene>
    <name evidence="1" type="ORF">CUN48_17540</name>
</gene>